<dbReference type="Pfam" id="PF12796">
    <property type="entry name" value="Ank_2"/>
    <property type="match status" value="1"/>
</dbReference>
<reference evidence="4" key="1">
    <citation type="journal article" date="2020" name="Stud. Mycol.">
        <title>101 Dothideomycetes genomes: a test case for predicting lifestyles and emergence of pathogens.</title>
        <authorList>
            <person name="Haridas S."/>
            <person name="Albert R."/>
            <person name="Binder M."/>
            <person name="Bloem J."/>
            <person name="Labutti K."/>
            <person name="Salamov A."/>
            <person name="Andreopoulos B."/>
            <person name="Baker S."/>
            <person name="Barry K."/>
            <person name="Bills G."/>
            <person name="Bluhm B."/>
            <person name="Cannon C."/>
            <person name="Castanera R."/>
            <person name="Culley D."/>
            <person name="Daum C."/>
            <person name="Ezra D."/>
            <person name="Gonzalez J."/>
            <person name="Henrissat B."/>
            <person name="Kuo A."/>
            <person name="Liang C."/>
            <person name="Lipzen A."/>
            <person name="Lutzoni F."/>
            <person name="Magnuson J."/>
            <person name="Mondo S."/>
            <person name="Nolan M."/>
            <person name="Ohm R."/>
            <person name="Pangilinan J."/>
            <person name="Park H.-J."/>
            <person name="Ramirez L."/>
            <person name="Alfaro M."/>
            <person name="Sun H."/>
            <person name="Tritt A."/>
            <person name="Yoshinaga Y."/>
            <person name="Zwiers L.-H."/>
            <person name="Turgeon B."/>
            <person name="Goodwin S."/>
            <person name="Spatafora J."/>
            <person name="Crous P."/>
            <person name="Grigoriev I."/>
        </authorList>
    </citation>
    <scope>NUCLEOTIDE SEQUENCE</scope>
    <source>
        <strain evidence="4">CBS 379.55</strain>
    </source>
</reference>
<protein>
    <recommendedName>
        <fullName evidence="3">Nephrocystin 3-like N-terminal domain-containing protein</fullName>
    </recommendedName>
</protein>
<dbReference type="InterPro" id="IPR027417">
    <property type="entry name" value="P-loop_NTPase"/>
</dbReference>
<dbReference type="Gene3D" id="3.40.50.300">
    <property type="entry name" value="P-loop containing nucleotide triphosphate hydrolases"/>
    <property type="match status" value="1"/>
</dbReference>
<evidence type="ECO:0000256" key="2">
    <source>
        <dbReference type="PROSITE-ProRule" id="PRU00023"/>
    </source>
</evidence>
<dbReference type="PROSITE" id="PS50088">
    <property type="entry name" value="ANK_REPEAT"/>
    <property type="match status" value="1"/>
</dbReference>
<dbReference type="AlphaFoldDB" id="A0A6A6J7N3"/>
<evidence type="ECO:0000259" key="3">
    <source>
        <dbReference type="Pfam" id="PF24883"/>
    </source>
</evidence>
<dbReference type="SUPFAM" id="SSF52540">
    <property type="entry name" value="P-loop containing nucleoside triphosphate hydrolases"/>
    <property type="match status" value="1"/>
</dbReference>
<dbReference type="EMBL" id="ML986522">
    <property type="protein sequence ID" value="KAF2272405.1"/>
    <property type="molecule type" value="Genomic_DNA"/>
</dbReference>
<evidence type="ECO:0000313" key="5">
    <source>
        <dbReference type="Proteomes" id="UP000800097"/>
    </source>
</evidence>
<keyword evidence="1" id="KW-0677">Repeat</keyword>
<dbReference type="InterPro" id="IPR002110">
    <property type="entry name" value="Ankyrin_rpt"/>
</dbReference>
<dbReference type="Pfam" id="PF24883">
    <property type="entry name" value="NPHP3_N"/>
    <property type="match status" value="1"/>
</dbReference>
<dbReference type="SUPFAM" id="SSF48403">
    <property type="entry name" value="Ankyrin repeat"/>
    <property type="match status" value="1"/>
</dbReference>
<dbReference type="OrthoDB" id="5418336at2759"/>
<accession>A0A6A6J7N3</accession>
<feature type="repeat" description="ANK" evidence="2">
    <location>
        <begin position="541"/>
        <end position="573"/>
    </location>
</feature>
<feature type="domain" description="Nephrocystin 3-like N-terminal" evidence="3">
    <location>
        <begin position="28"/>
        <end position="204"/>
    </location>
</feature>
<dbReference type="PROSITE" id="PS50297">
    <property type="entry name" value="ANK_REP_REGION"/>
    <property type="match status" value="1"/>
</dbReference>
<gene>
    <name evidence="4" type="ORF">EI97DRAFT_406490</name>
</gene>
<dbReference type="GeneID" id="54549764"/>
<organism evidence="4 5">
    <name type="scientific">Westerdykella ornata</name>
    <dbReference type="NCBI Taxonomy" id="318751"/>
    <lineage>
        <taxon>Eukaryota</taxon>
        <taxon>Fungi</taxon>
        <taxon>Dikarya</taxon>
        <taxon>Ascomycota</taxon>
        <taxon>Pezizomycotina</taxon>
        <taxon>Dothideomycetes</taxon>
        <taxon>Pleosporomycetidae</taxon>
        <taxon>Pleosporales</taxon>
        <taxon>Sporormiaceae</taxon>
        <taxon>Westerdykella</taxon>
    </lineage>
</organism>
<evidence type="ECO:0000256" key="1">
    <source>
        <dbReference type="ARBA" id="ARBA00022737"/>
    </source>
</evidence>
<keyword evidence="5" id="KW-1185">Reference proteome</keyword>
<dbReference type="InterPro" id="IPR056884">
    <property type="entry name" value="NPHP3-like_N"/>
</dbReference>
<name>A0A6A6J7N3_WESOR</name>
<dbReference type="Proteomes" id="UP000800097">
    <property type="component" value="Unassembled WGS sequence"/>
</dbReference>
<dbReference type="PANTHER" id="PTHR10039">
    <property type="entry name" value="AMELOGENIN"/>
    <property type="match status" value="1"/>
</dbReference>
<dbReference type="InterPro" id="IPR036770">
    <property type="entry name" value="Ankyrin_rpt-contain_sf"/>
</dbReference>
<feature type="non-terminal residue" evidence="4">
    <location>
        <position position="573"/>
    </location>
</feature>
<dbReference type="SMART" id="SM00248">
    <property type="entry name" value="ANK"/>
    <property type="match status" value="2"/>
</dbReference>
<dbReference type="PANTHER" id="PTHR10039:SF14">
    <property type="entry name" value="NACHT DOMAIN-CONTAINING PROTEIN"/>
    <property type="match status" value="1"/>
</dbReference>
<evidence type="ECO:0000313" key="4">
    <source>
        <dbReference type="EMBL" id="KAF2272405.1"/>
    </source>
</evidence>
<sequence>MLLEALDNNDPREYRHTLLTQKGRWTEGTCEWMLRSPLYSQWLNRPLQLLWITGPPGMGKTMLALYLIADRDEISRKNSLTLKLIYFFCSAYNGRNTGSYILWGLIYQLLDDSEDLFRHIRKPFARHKKALFRHERFETLWDVFENMIRDEMLESVTCILDGLNECRGDSLMPLLSKLRGLFSFNRTSHSENRQPRVKMIITSRKDPKVLEDILGEFPRLRLELTFQDDRTIDIESYIDSRMNELACSERKKPHLKELRQNIKRRLVECSGGTYLWVNFAINSLKSRICPELENAVNEFPEGLDAMYGRMLLSVSATKKDIVCRMLRWVVTAYRPLTPEELGTALSTPKAVGQDLGDAVADYVHSCFDLLVIIDQKLSEPLSRSVVPVHASWTDFLLHLNENPELRQFHMEPSENHRILAQRILDYSYEFLKEHPRIPITGHDEVRNYFAEVSNQPLLEYSCRNSLRHLNDSGVAFLEFSHPLLDAGSHLHQVWLRWQARICGDLWLSRDIGLVHLAALLGQLEIVRFCIETSHVDVRDQYQLTPLFYAVFSGCSSMVSYLLERGADPDAKDC</sequence>
<proteinExistence type="predicted"/>
<dbReference type="RefSeq" id="XP_033649944.1">
    <property type="nucleotide sequence ID" value="XM_033796589.1"/>
</dbReference>
<dbReference type="Gene3D" id="1.25.40.20">
    <property type="entry name" value="Ankyrin repeat-containing domain"/>
    <property type="match status" value="1"/>
</dbReference>
<keyword evidence="2" id="KW-0040">ANK repeat</keyword>